<dbReference type="EMBL" id="JAXAVX010000003">
    <property type="protein sequence ID" value="MDX8151556.1"/>
    <property type="molecule type" value="Genomic_DNA"/>
</dbReference>
<proteinExistence type="predicted"/>
<protein>
    <submittedName>
        <fullName evidence="1">Uncharacterized protein</fullName>
    </submittedName>
</protein>
<keyword evidence="2" id="KW-1185">Reference proteome</keyword>
<evidence type="ECO:0000313" key="1">
    <source>
        <dbReference type="EMBL" id="MDX8151556.1"/>
    </source>
</evidence>
<reference evidence="1 2" key="1">
    <citation type="submission" date="2023-11" db="EMBL/GenBank/DDBJ databases">
        <authorList>
            <person name="Xu M."/>
            <person name="Jiang T."/>
        </authorList>
    </citation>
    <scope>NUCLEOTIDE SEQUENCE [LARGE SCALE GENOMIC DNA]</scope>
    <source>
        <strain evidence="1 2">SD</strain>
    </source>
</reference>
<dbReference type="RefSeq" id="WP_319953711.1">
    <property type="nucleotide sequence ID" value="NZ_JAXAVX010000003.1"/>
</dbReference>
<gene>
    <name evidence="1" type="ORF">SK069_08140</name>
</gene>
<accession>A0ABU4VI90</accession>
<organism evidence="1 2">
    <name type="scientific">Patulibacter brassicae</name>
    <dbReference type="NCBI Taxonomy" id="1705717"/>
    <lineage>
        <taxon>Bacteria</taxon>
        <taxon>Bacillati</taxon>
        <taxon>Actinomycetota</taxon>
        <taxon>Thermoleophilia</taxon>
        <taxon>Solirubrobacterales</taxon>
        <taxon>Patulibacteraceae</taxon>
        <taxon>Patulibacter</taxon>
    </lineage>
</organism>
<name>A0ABU4VI90_9ACTN</name>
<evidence type="ECO:0000313" key="2">
    <source>
        <dbReference type="Proteomes" id="UP001277761"/>
    </source>
</evidence>
<sequence length="174" mass="18514">MRNATDLRATAGRLALLLGLLGALALGGPRPAAADDVQLVQVVEAHVATLKPEATTLQQRLERFSRAPTSRNRATLAARSAERVEAEASSLRLSLRRTTASSTQGRRLRADLLSAVNVVRSATGTLGTGLRRVAARRATFATLRQLQRAATRLERGMRDGERVASRIAAAVNGG</sequence>
<dbReference type="Proteomes" id="UP001277761">
    <property type="component" value="Unassembled WGS sequence"/>
</dbReference>
<comment type="caution">
    <text evidence="1">The sequence shown here is derived from an EMBL/GenBank/DDBJ whole genome shotgun (WGS) entry which is preliminary data.</text>
</comment>